<evidence type="ECO:0000256" key="1">
    <source>
        <dbReference type="ARBA" id="ARBA00004453"/>
    </source>
</evidence>
<sequence length="131" mass="14983">MSDFLKTFLNARSLKAATKELSIEQLEEVAEKFNKIVGDRRAEHEAEREANAEKIRKLEEYKEMLKADGIDPSELLNLSGGMETKKRQPRPAKYKFIDEDGNEKTWTGQGRKPSPIQKALDEGKSLEDFLI</sequence>
<dbReference type="RefSeq" id="WP_119910110.1">
    <property type="nucleotide sequence ID" value="NZ_QZCH01000007.1"/>
</dbReference>
<dbReference type="GO" id="GO:0003681">
    <property type="term" value="F:bent DNA binding"/>
    <property type="evidence" value="ECO:0007669"/>
    <property type="project" value="TreeGrafter"/>
</dbReference>
<dbReference type="Pfam" id="PF00816">
    <property type="entry name" value="Histone_HNS"/>
    <property type="match status" value="1"/>
</dbReference>
<dbReference type="PANTHER" id="PTHR38097">
    <property type="match status" value="1"/>
</dbReference>
<feature type="domain" description="DNA-binding protein H-NS-like C-terminal" evidence="8">
    <location>
        <begin position="84"/>
        <end position="131"/>
    </location>
</feature>
<dbReference type="InterPro" id="IPR027454">
    <property type="entry name" value="Histone_HNS_N"/>
</dbReference>
<dbReference type="PIRSF" id="PIRSF002096">
    <property type="entry name" value="HnS"/>
    <property type="match status" value="1"/>
</dbReference>
<evidence type="ECO:0000256" key="3">
    <source>
        <dbReference type="ARBA" id="ARBA00022490"/>
    </source>
</evidence>
<keyword evidence="4 5" id="KW-0238">DNA-binding</keyword>
<dbReference type="Pfam" id="PF22470">
    <property type="entry name" value="Histone_HNS_N"/>
    <property type="match status" value="1"/>
</dbReference>
<proteinExistence type="inferred from homology"/>
<dbReference type="Gene3D" id="4.10.430.10">
    <property type="entry name" value="Histone-like protein H-NS, C-terminal domain"/>
    <property type="match status" value="1"/>
</dbReference>
<protein>
    <recommendedName>
        <fullName evidence="5">DNA-binding protein</fullName>
    </recommendedName>
</protein>
<reference evidence="9 10" key="2">
    <citation type="submission" date="2019-01" db="EMBL/GenBank/DDBJ databases">
        <title>Motilimonas pumilus sp. nov., isolated from the gut of sea cucumber (Apostichopus japonicus).</title>
        <authorList>
            <person name="Wang F.-Q."/>
            <person name="Ren L.-H."/>
            <person name="Lin Y.-W."/>
            <person name="Sun G.-H."/>
            <person name="Du Z.-J."/>
            <person name="Zhao J.-X."/>
            <person name="Liu X.-J."/>
            <person name="Liu L.-J."/>
        </authorList>
    </citation>
    <scope>NUCLEOTIDE SEQUENCE [LARGE SCALE GENOMIC DNA]</scope>
    <source>
        <strain evidence="9 10">PLHSC7-2</strain>
    </source>
</reference>
<evidence type="ECO:0000256" key="4">
    <source>
        <dbReference type="ARBA" id="ARBA00023125"/>
    </source>
</evidence>
<dbReference type="GO" id="GO:0030527">
    <property type="term" value="F:structural constituent of chromatin"/>
    <property type="evidence" value="ECO:0007669"/>
    <property type="project" value="InterPro"/>
</dbReference>
<evidence type="ECO:0000313" key="9">
    <source>
        <dbReference type="EMBL" id="RJG48669.1"/>
    </source>
</evidence>
<dbReference type="InterPro" id="IPR027444">
    <property type="entry name" value="H-NS_C_dom"/>
</dbReference>
<dbReference type="GO" id="GO:0001217">
    <property type="term" value="F:DNA-binding transcription repressor activity"/>
    <property type="evidence" value="ECO:0007669"/>
    <property type="project" value="TreeGrafter"/>
</dbReference>
<dbReference type="GO" id="GO:0032993">
    <property type="term" value="C:protein-DNA complex"/>
    <property type="evidence" value="ECO:0007669"/>
    <property type="project" value="TreeGrafter"/>
</dbReference>
<feature type="region of interest" description="Disordered" evidence="7">
    <location>
        <begin position="72"/>
        <end position="121"/>
    </location>
</feature>
<comment type="subcellular location">
    <subcellularLocation>
        <location evidence="1">Cytoplasm</location>
        <location evidence="1">Nucleoid</location>
    </subcellularLocation>
</comment>
<dbReference type="SUPFAM" id="SSF81273">
    <property type="entry name" value="H-NS histone-like proteins"/>
    <property type="match status" value="2"/>
</dbReference>
<keyword evidence="10" id="KW-1185">Reference proteome</keyword>
<dbReference type="PANTHER" id="PTHR38097:SF2">
    <property type="entry name" value="DNA-BINDING PROTEIN STPA"/>
    <property type="match status" value="1"/>
</dbReference>
<dbReference type="Proteomes" id="UP000283255">
    <property type="component" value="Unassembled WGS sequence"/>
</dbReference>
<dbReference type="GO" id="GO:0009295">
    <property type="term" value="C:nucleoid"/>
    <property type="evidence" value="ECO:0007669"/>
    <property type="project" value="UniProtKB-SubCell"/>
</dbReference>
<evidence type="ECO:0000256" key="6">
    <source>
        <dbReference type="PIRSR" id="PIRSR002096-1"/>
    </source>
</evidence>
<keyword evidence="3" id="KW-0963">Cytoplasm</keyword>
<evidence type="ECO:0000256" key="2">
    <source>
        <dbReference type="ARBA" id="ARBA00010610"/>
    </source>
</evidence>
<name>A0A418YG83_9GAMM</name>
<dbReference type="SMART" id="SM00528">
    <property type="entry name" value="HNS"/>
    <property type="match status" value="1"/>
</dbReference>
<dbReference type="GO" id="GO:0005829">
    <property type="term" value="C:cytosol"/>
    <property type="evidence" value="ECO:0007669"/>
    <property type="project" value="TreeGrafter"/>
</dbReference>
<reference evidence="9 10" key="1">
    <citation type="submission" date="2018-09" db="EMBL/GenBank/DDBJ databases">
        <authorList>
            <person name="Wang F."/>
        </authorList>
    </citation>
    <scope>NUCLEOTIDE SEQUENCE [LARGE SCALE GENOMIC DNA]</scope>
    <source>
        <strain evidence="9 10">PLHSC7-2</strain>
    </source>
</reference>
<feature type="DNA-binding region" evidence="6">
    <location>
        <begin position="109"/>
        <end position="114"/>
    </location>
</feature>
<organism evidence="9 10">
    <name type="scientific">Motilimonas pumila</name>
    <dbReference type="NCBI Taxonomy" id="2303987"/>
    <lineage>
        <taxon>Bacteria</taxon>
        <taxon>Pseudomonadati</taxon>
        <taxon>Pseudomonadota</taxon>
        <taxon>Gammaproteobacteria</taxon>
        <taxon>Alteromonadales</taxon>
        <taxon>Alteromonadales genera incertae sedis</taxon>
        <taxon>Motilimonas</taxon>
    </lineage>
</organism>
<evidence type="ECO:0000256" key="5">
    <source>
        <dbReference type="PIRNR" id="PIRNR002096"/>
    </source>
</evidence>
<evidence type="ECO:0000256" key="7">
    <source>
        <dbReference type="SAM" id="MobiDB-lite"/>
    </source>
</evidence>
<gene>
    <name evidence="9" type="ORF">D1Z90_07355</name>
</gene>
<dbReference type="InterPro" id="IPR001801">
    <property type="entry name" value="Histone_HNS"/>
</dbReference>
<dbReference type="GO" id="GO:0000976">
    <property type="term" value="F:transcription cis-regulatory region binding"/>
    <property type="evidence" value="ECO:0007669"/>
    <property type="project" value="TreeGrafter"/>
</dbReference>
<dbReference type="Gene3D" id="1.10.287.1050">
    <property type="entry name" value="H-NS histone-like proteins"/>
    <property type="match status" value="1"/>
</dbReference>
<dbReference type="GO" id="GO:0046983">
    <property type="term" value="F:protein dimerization activity"/>
    <property type="evidence" value="ECO:0007669"/>
    <property type="project" value="InterPro"/>
</dbReference>
<dbReference type="FunFam" id="4.10.430.10:FF:000001">
    <property type="entry name" value="DNA-binding protein"/>
    <property type="match status" value="1"/>
</dbReference>
<dbReference type="EMBL" id="QZCH01000007">
    <property type="protein sequence ID" value="RJG48669.1"/>
    <property type="molecule type" value="Genomic_DNA"/>
</dbReference>
<dbReference type="AlphaFoldDB" id="A0A418YG83"/>
<dbReference type="OrthoDB" id="6088948at2"/>
<dbReference type="GO" id="GO:0003680">
    <property type="term" value="F:minor groove of adenine-thymine-rich DNA binding"/>
    <property type="evidence" value="ECO:0007669"/>
    <property type="project" value="TreeGrafter"/>
</dbReference>
<dbReference type="InterPro" id="IPR054180">
    <property type="entry name" value="H-NS-like_N"/>
</dbReference>
<evidence type="ECO:0000259" key="8">
    <source>
        <dbReference type="SMART" id="SM00528"/>
    </source>
</evidence>
<comment type="similarity">
    <text evidence="2 5">Belongs to the histone-like protein H-NS family.</text>
</comment>
<accession>A0A418YG83</accession>
<dbReference type="InterPro" id="IPR037150">
    <property type="entry name" value="H-NS_C_dom_sf"/>
</dbReference>
<comment type="caution">
    <text evidence="9">The sequence shown here is derived from an EMBL/GenBank/DDBJ whole genome shotgun (WGS) entry which is preliminary data.</text>
</comment>
<evidence type="ECO:0000313" key="10">
    <source>
        <dbReference type="Proteomes" id="UP000283255"/>
    </source>
</evidence>